<protein>
    <recommendedName>
        <fullName evidence="4">Lipoprotein</fullName>
    </recommendedName>
</protein>
<evidence type="ECO:0000313" key="3">
    <source>
        <dbReference type="Proteomes" id="UP000284202"/>
    </source>
</evidence>
<name>A0A418SPV9_9RHOB</name>
<accession>A0A418SPV9</accession>
<keyword evidence="1" id="KW-0732">Signal</keyword>
<evidence type="ECO:0000313" key="2">
    <source>
        <dbReference type="EMBL" id="RJE82975.1"/>
    </source>
</evidence>
<dbReference type="Proteomes" id="UP000284202">
    <property type="component" value="Unassembled WGS sequence"/>
</dbReference>
<feature type="signal peptide" evidence="1">
    <location>
        <begin position="1"/>
        <end position="19"/>
    </location>
</feature>
<dbReference type="AlphaFoldDB" id="A0A418SPV9"/>
<reference evidence="3" key="1">
    <citation type="submission" date="2018-09" db="EMBL/GenBank/DDBJ databases">
        <title>Acidovorax cavernicola nov. sp. isolated from Gruta de las Maravillas (Aracena, Spain).</title>
        <authorList>
            <person name="Jurado V."/>
            <person name="Gutierrez-Patricio S."/>
            <person name="Gonzalez-Pimentel J.L."/>
            <person name="Miller A.Z."/>
            <person name="Laiz L."/>
            <person name="Saiz-Jimenez C."/>
        </authorList>
    </citation>
    <scope>NUCLEOTIDE SEQUENCE [LARGE SCALE GENOMIC DNA]</scope>
    <source>
        <strain evidence="3">1011MAR3C25</strain>
    </source>
</reference>
<proteinExistence type="predicted"/>
<evidence type="ECO:0008006" key="4">
    <source>
        <dbReference type="Google" id="ProtNLM"/>
    </source>
</evidence>
<keyword evidence="3" id="KW-1185">Reference proteome</keyword>
<evidence type="ECO:0000256" key="1">
    <source>
        <dbReference type="SAM" id="SignalP"/>
    </source>
</evidence>
<gene>
    <name evidence="2" type="ORF">D3P04_18280</name>
</gene>
<feature type="chain" id="PRO_5019094277" description="Lipoprotein" evidence="1">
    <location>
        <begin position="20"/>
        <end position="106"/>
    </location>
</feature>
<dbReference type="EMBL" id="QZCG01000013">
    <property type="protein sequence ID" value="RJE82975.1"/>
    <property type="molecule type" value="Genomic_DNA"/>
</dbReference>
<organism evidence="2 3">
    <name type="scientific">Paracoccus onubensis</name>
    <dbReference type="NCBI Taxonomy" id="1675788"/>
    <lineage>
        <taxon>Bacteria</taxon>
        <taxon>Pseudomonadati</taxon>
        <taxon>Pseudomonadota</taxon>
        <taxon>Alphaproteobacteria</taxon>
        <taxon>Rhodobacterales</taxon>
        <taxon>Paracoccaceae</taxon>
        <taxon>Paracoccus</taxon>
    </lineage>
</organism>
<comment type="caution">
    <text evidence="2">The sequence shown here is derived from an EMBL/GenBank/DDBJ whole genome shotgun (WGS) entry which is preliminary data.</text>
</comment>
<dbReference type="RefSeq" id="WP_119751296.1">
    <property type="nucleotide sequence ID" value="NZ_QZCG01000013.1"/>
</dbReference>
<sequence length="106" mass="11172">MKPALFAICVLSACQPALAGTAQVKESICTQSANLAYIGVEDGIEMYSIIDGADEAITAANVGGNIWAERMAVSSYLSGYSVGLLQTKEPADFAEYYFAVCMAESN</sequence>